<protein>
    <submittedName>
        <fullName evidence="2">DDE family transposase</fullName>
    </submittedName>
</protein>
<dbReference type="InterPro" id="IPR053172">
    <property type="entry name" value="Tn903_transposase"/>
</dbReference>
<feature type="domain" description="Transposase DDE" evidence="1">
    <location>
        <begin position="23"/>
        <end position="129"/>
    </location>
</feature>
<evidence type="ECO:0000259" key="1">
    <source>
        <dbReference type="Pfam" id="PF13737"/>
    </source>
</evidence>
<evidence type="ECO:0000313" key="3">
    <source>
        <dbReference type="Proteomes" id="UP000295484"/>
    </source>
</evidence>
<sequence>MSKPKPARYRTTNWSTYNDALRKRGSLLIWLDKEMTWHAPHEGRPGRPPVFSNAAIQFCLSIKILFKLPLRQTAGMVASLLRLSGLDWPVPDYSTLCRRQKTLKVQIPYRRAGGPLNLLVDSTGIKFLGDGEWQARKHGVQGRRQWRKVHLAMDMDTATSDIRAVEFTPSREGDSPVLPDLLGQIPEGEDIGPVTADGACDTRRCHSAVIARGGTAIIPIRRNGRAWKEDCPAAKARNETLRATRYYGRAFWKRRTGYHARSRVEAKMRCLKAFGERIAARDPDRQTAEIHIRVALINRFNALGTAEVVRVA</sequence>
<dbReference type="AlphaFoldDB" id="A0A4V3GRZ2"/>
<reference evidence="2 3" key="1">
    <citation type="submission" date="2019-03" db="EMBL/GenBank/DDBJ databases">
        <title>Genomic Encyclopedia of Type Strains, Phase IV (KMG-IV): sequencing the most valuable type-strain genomes for metagenomic binning, comparative biology and taxonomic classification.</title>
        <authorList>
            <person name="Goeker M."/>
        </authorList>
    </citation>
    <scope>NUCLEOTIDE SEQUENCE [LARGE SCALE GENOMIC DNA]</scope>
    <source>
        <strain evidence="2 3">JA181</strain>
    </source>
</reference>
<accession>A0A4V3GRZ2</accession>
<dbReference type="RefSeq" id="WP_134079707.1">
    <property type="nucleotide sequence ID" value="NZ_SOEB01000050.1"/>
</dbReference>
<dbReference type="NCBIfam" id="NF033579">
    <property type="entry name" value="transpos_IS5_2"/>
    <property type="match status" value="1"/>
</dbReference>
<dbReference type="EMBL" id="SOEB01000050">
    <property type="protein sequence ID" value="TDX20863.1"/>
    <property type="molecule type" value="Genomic_DNA"/>
</dbReference>
<dbReference type="InterPro" id="IPR053520">
    <property type="entry name" value="Transposase_Tn903"/>
</dbReference>
<dbReference type="Proteomes" id="UP000295484">
    <property type="component" value="Unassembled WGS sequence"/>
</dbReference>
<dbReference type="InterPro" id="IPR025668">
    <property type="entry name" value="Tnp_DDE_dom"/>
</dbReference>
<dbReference type="PANTHER" id="PTHR34631:SF3">
    <property type="entry name" value="ISSOD12 TRANSPOSASE TNPA_ISSOD12"/>
    <property type="match status" value="1"/>
</dbReference>
<gene>
    <name evidence="2" type="ORF">EV657_1505</name>
</gene>
<dbReference type="Pfam" id="PF13737">
    <property type="entry name" value="DDE_Tnp_1_5"/>
    <property type="match status" value="1"/>
</dbReference>
<comment type="caution">
    <text evidence="2">The sequence shown here is derived from an EMBL/GenBank/DDBJ whole genome shotgun (WGS) entry which is preliminary data.</text>
</comment>
<dbReference type="PANTHER" id="PTHR34631">
    <property type="match status" value="1"/>
</dbReference>
<organism evidence="2 3">
    <name type="scientific">Rhodovulum visakhapatnamense</name>
    <dbReference type="NCBI Taxonomy" id="364297"/>
    <lineage>
        <taxon>Bacteria</taxon>
        <taxon>Pseudomonadati</taxon>
        <taxon>Pseudomonadota</taxon>
        <taxon>Alphaproteobacteria</taxon>
        <taxon>Rhodobacterales</taxon>
        <taxon>Paracoccaceae</taxon>
        <taxon>Rhodovulum</taxon>
    </lineage>
</organism>
<evidence type="ECO:0000313" key="2">
    <source>
        <dbReference type="EMBL" id="TDX20863.1"/>
    </source>
</evidence>
<name>A0A4V3GRZ2_9RHOB</name>
<proteinExistence type="predicted"/>